<sequence length="254" mass="27409">AIRERRQPIKGLIRSPPPRGDLVAVAGDAQVPDLVTVPRRPLPRARKAAQRQPAARASSDHVVRRDRRLHVRQRRHGRAQVQVPAARRGAPDEYQTRRGRRRAVPRRGLRGAAPVASGRRRAPRRQGAAAARGGAGDADAPDDVAPQGQAVDVRRRAVSERRPPRDAAGEPAQGAAARSGTAAAALPPARTAHEGRRRLLGPLPRPRPGRGAGLLLVLAHARGRHPVTSRPIPTASRPRRTRLATAQLNCILFP</sequence>
<reference evidence="2" key="1">
    <citation type="submission" date="2021-11" db="EMBL/GenBank/DDBJ databases">
        <authorList>
            <consortium name="Genoscope - CEA"/>
            <person name="William W."/>
        </authorList>
    </citation>
    <scope>NUCLEOTIDE SEQUENCE</scope>
</reference>
<feature type="compositionally biased region" description="Low complexity" evidence="1">
    <location>
        <begin position="169"/>
        <end position="190"/>
    </location>
</feature>
<feature type="compositionally biased region" description="Basic residues" evidence="1">
    <location>
        <begin position="64"/>
        <end position="78"/>
    </location>
</feature>
<dbReference type="Proteomes" id="UP000789595">
    <property type="component" value="Unassembled WGS sequence"/>
</dbReference>
<feature type="region of interest" description="Disordered" evidence="1">
    <location>
        <begin position="38"/>
        <end position="210"/>
    </location>
</feature>
<feature type="non-terminal residue" evidence="2">
    <location>
        <position position="254"/>
    </location>
</feature>
<comment type="caution">
    <text evidence="2">The sequence shown here is derived from an EMBL/GenBank/DDBJ whole genome shotgun (WGS) entry which is preliminary data.</text>
</comment>
<evidence type="ECO:0000256" key="1">
    <source>
        <dbReference type="SAM" id="MobiDB-lite"/>
    </source>
</evidence>
<feature type="compositionally biased region" description="Basic residues" evidence="1">
    <location>
        <begin position="97"/>
        <end position="109"/>
    </location>
</feature>
<gene>
    <name evidence="2" type="ORF">PECAL_2P10920</name>
</gene>
<organism evidence="2 3">
    <name type="scientific">Pelagomonas calceolata</name>
    <dbReference type="NCBI Taxonomy" id="35677"/>
    <lineage>
        <taxon>Eukaryota</taxon>
        <taxon>Sar</taxon>
        <taxon>Stramenopiles</taxon>
        <taxon>Ochrophyta</taxon>
        <taxon>Pelagophyceae</taxon>
        <taxon>Pelagomonadales</taxon>
        <taxon>Pelagomonadaceae</taxon>
        <taxon>Pelagomonas</taxon>
    </lineage>
</organism>
<evidence type="ECO:0000313" key="3">
    <source>
        <dbReference type="Proteomes" id="UP000789595"/>
    </source>
</evidence>
<feature type="region of interest" description="Disordered" evidence="1">
    <location>
        <begin position="1"/>
        <end position="21"/>
    </location>
</feature>
<feature type="compositionally biased region" description="Basic and acidic residues" evidence="1">
    <location>
        <begin position="152"/>
        <end position="168"/>
    </location>
</feature>
<dbReference type="EMBL" id="CAKKNE010000002">
    <property type="protein sequence ID" value="CAH0368044.1"/>
    <property type="molecule type" value="Genomic_DNA"/>
</dbReference>
<proteinExistence type="predicted"/>
<feature type="non-terminal residue" evidence="2">
    <location>
        <position position="1"/>
    </location>
</feature>
<name>A0A8J2SKB7_9STRA</name>
<keyword evidence="3" id="KW-1185">Reference proteome</keyword>
<evidence type="ECO:0000313" key="2">
    <source>
        <dbReference type="EMBL" id="CAH0368044.1"/>
    </source>
</evidence>
<protein>
    <submittedName>
        <fullName evidence="2">Uncharacterized protein</fullName>
    </submittedName>
</protein>
<dbReference type="AlphaFoldDB" id="A0A8J2SKB7"/>
<accession>A0A8J2SKB7</accession>